<dbReference type="Pfam" id="PF04471">
    <property type="entry name" value="Mrr_cat"/>
    <property type="match status" value="1"/>
</dbReference>
<name>A0ABT9QWE3_9ACTN</name>
<dbReference type="EMBL" id="JAUSQU010000002">
    <property type="protein sequence ID" value="MDP9850269.1"/>
    <property type="molecule type" value="Genomic_DNA"/>
</dbReference>
<comment type="caution">
    <text evidence="3">The sequence shown here is derived from an EMBL/GenBank/DDBJ whole genome shotgun (WGS) entry which is preliminary data.</text>
</comment>
<keyword evidence="1" id="KW-0472">Membrane</keyword>
<sequence>MALDVIRAVIGLIFSHWYITAAMAGCAVIGAGTWWQWTLRAERQRTERLSALRLSLADLDAMGSTAFEYATRDLMIRDGIQARRVGQRGDQAADVIGRDRVGGVIVVQCKHTTTGNKVGAPVLYQVNGTAQPTHGADIAVIVTNGDFTRDARRRAQDFRIHLIGRKELARWAEDGITLHQLLRLSLPLRRWRRLRHTAPRLTRHPPQREVSGVEHFE</sequence>
<reference evidence="3 4" key="1">
    <citation type="submission" date="2023-07" db="EMBL/GenBank/DDBJ databases">
        <title>Sequencing the genomes of 1000 actinobacteria strains.</title>
        <authorList>
            <person name="Klenk H.-P."/>
        </authorList>
    </citation>
    <scope>NUCLEOTIDE SEQUENCE [LARGE SCALE GENOMIC DNA]</scope>
    <source>
        <strain evidence="3 4">DSM 46740</strain>
    </source>
</reference>
<proteinExistence type="predicted"/>
<gene>
    <name evidence="3" type="ORF">J2853_009565</name>
</gene>
<dbReference type="InterPro" id="IPR052906">
    <property type="entry name" value="Type_IV_Methyl-Rstrct_Enzyme"/>
</dbReference>
<dbReference type="PANTHER" id="PTHR30015:SF6">
    <property type="entry name" value="SLL1429 PROTEIN"/>
    <property type="match status" value="1"/>
</dbReference>
<evidence type="ECO:0000313" key="4">
    <source>
        <dbReference type="Proteomes" id="UP001225356"/>
    </source>
</evidence>
<dbReference type="Gene3D" id="3.40.1350.10">
    <property type="match status" value="1"/>
</dbReference>
<dbReference type="Proteomes" id="UP001225356">
    <property type="component" value="Unassembled WGS sequence"/>
</dbReference>
<dbReference type="InterPro" id="IPR011335">
    <property type="entry name" value="Restrct_endonuc-II-like"/>
</dbReference>
<organism evidence="3 4">
    <name type="scientific">Streptosporangium lutulentum</name>
    <dbReference type="NCBI Taxonomy" id="1461250"/>
    <lineage>
        <taxon>Bacteria</taxon>
        <taxon>Bacillati</taxon>
        <taxon>Actinomycetota</taxon>
        <taxon>Actinomycetes</taxon>
        <taxon>Streptosporangiales</taxon>
        <taxon>Streptosporangiaceae</taxon>
        <taxon>Streptosporangium</taxon>
    </lineage>
</organism>
<dbReference type="InterPro" id="IPR007560">
    <property type="entry name" value="Restrct_endonuc_IV_Mrr"/>
</dbReference>
<dbReference type="InterPro" id="IPR011856">
    <property type="entry name" value="tRNA_endonuc-like_dom_sf"/>
</dbReference>
<feature type="domain" description="Restriction endonuclease type IV Mrr" evidence="2">
    <location>
        <begin position="59"/>
        <end position="171"/>
    </location>
</feature>
<evidence type="ECO:0000256" key="1">
    <source>
        <dbReference type="SAM" id="Phobius"/>
    </source>
</evidence>
<keyword evidence="1" id="KW-0812">Transmembrane</keyword>
<dbReference type="RefSeq" id="WP_307569203.1">
    <property type="nucleotide sequence ID" value="NZ_JAUSQU010000002.1"/>
</dbReference>
<accession>A0ABT9QWE3</accession>
<dbReference type="PROSITE" id="PS51257">
    <property type="entry name" value="PROKAR_LIPOPROTEIN"/>
    <property type="match status" value="1"/>
</dbReference>
<dbReference type="SUPFAM" id="SSF52980">
    <property type="entry name" value="Restriction endonuclease-like"/>
    <property type="match status" value="1"/>
</dbReference>
<protein>
    <submittedName>
        <fullName evidence="3">Restriction system protein</fullName>
    </submittedName>
</protein>
<keyword evidence="4" id="KW-1185">Reference proteome</keyword>
<dbReference type="PANTHER" id="PTHR30015">
    <property type="entry name" value="MRR RESTRICTION SYSTEM PROTEIN"/>
    <property type="match status" value="1"/>
</dbReference>
<feature type="transmembrane region" description="Helical" evidence="1">
    <location>
        <begin position="6"/>
        <end position="35"/>
    </location>
</feature>
<keyword evidence="1" id="KW-1133">Transmembrane helix</keyword>
<evidence type="ECO:0000313" key="3">
    <source>
        <dbReference type="EMBL" id="MDP9850269.1"/>
    </source>
</evidence>
<evidence type="ECO:0000259" key="2">
    <source>
        <dbReference type="Pfam" id="PF04471"/>
    </source>
</evidence>